<dbReference type="GO" id="GO:0005886">
    <property type="term" value="C:plasma membrane"/>
    <property type="evidence" value="ECO:0007669"/>
    <property type="project" value="UniProtKB-SubCell"/>
</dbReference>
<feature type="transmembrane region" description="Helical" evidence="7">
    <location>
        <begin position="52"/>
        <end position="77"/>
    </location>
</feature>
<dbReference type="InterPro" id="IPR002528">
    <property type="entry name" value="MATE_fam"/>
</dbReference>
<keyword evidence="2" id="KW-0813">Transport</keyword>
<dbReference type="GO" id="GO:0042910">
    <property type="term" value="F:xenobiotic transmembrane transporter activity"/>
    <property type="evidence" value="ECO:0007669"/>
    <property type="project" value="InterPro"/>
</dbReference>
<dbReference type="InterPro" id="IPR048279">
    <property type="entry name" value="MdtK-like"/>
</dbReference>
<dbReference type="Proteomes" id="UP000317730">
    <property type="component" value="Unassembled WGS sequence"/>
</dbReference>
<dbReference type="PANTHER" id="PTHR43549">
    <property type="entry name" value="MULTIDRUG RESISTANCE PROTEIN YPNP-RELATED"/>
    <property type="match status" value="1"/>
</dbReference>
<accession>A0A4Y3TVL0</accession>
<dbReference type="RefSeq" id="WP_242008769.1">
    <property type="nucleotide sequence ID" value="NZ_BAPL01000015.1"/>
</dbReference>
<keyword evidence="4 7" id="KW-0812">Transmembrane</keyword>
<feature type="transmembrane region" description="Helical" evidence="7">
    <location>
        <begin position="21"/>
        <end position="46"/>
    </location>
</feature>
<sequence length="507" mass="52909">MPTPGSRNTACFVTGSIMRHVLVMSGTGAIGLMAVFAVDMLNMVYISHLGSTALTAAIGFASAVIGLQIAVAIGLTIGISAVTAREIGAGRHDEAQAIASSALTVTLILTALLGVATLLWARPILALFGARGEALDAATTYLRAVSTAMPLICLGMATSALMRVVGDAKGSMNITLVGAVVAAVLDPLFIFGFHEGLTGAAISTLLSRLVVSFAGLRGAMRNNMLTLPRLTRLLPDSRRVANVALPAILTNLATPAGGVYVTSAMAGFGLEAVTGQASIERMVPVLFALVFALTGSVGPIMGQNLGAKRYDRVTQTLKAALKIVVISVSLTWLFLACAQGLIIDIYNARGEAAALIHLFCTWTIGSYLFVGMLFVANSAFNNLGFPLYSTAFNWGRATLGTVPFVVVGARFGPLGVQAGQALGAVLFGTLAILTAFRVTHNLKASATCTNVMARTPESVPVSDIPTTSAEAAMAELDDVEYVGIVYTQDRMSRDVETDNRRAQRPPR</sequence>
<feature type="transmembrane region" description="Helical" evidence="7">
    <location>
        <begin position="174"/>
        <end position="194"/>
    </location>
</feature>
<comment type="subcellular location">
    <subcellularLocation>
        <location evidence="1">Cell inner membrane</location>
        <topology evidence="1">Multi-pass membrane protein</topology>
    </subcellularLocation>
</comment>
<name>A0A4Y3TVL0_9PROT</name>
<evidence type="ECO:0000256" key="1">
    <source>
        <dbReference type="ARBA" id="ARBA00004429"/>
    </source>
</evidence>
<dbReference type="PANTHER" id="PTHR43549:SF3">
    <property type="entry name" value="MULTIDRUG RESISTANCE PROTEIN YPNP-RELATED"/>
    <property type="match status" value="1"/>
</dbReference>
<dbReference type="PIRSF" id="PIRSF006603">
    <property type="entry name" value="DinF"/>
    <property type="match status" value="1"/>
</dbReference>
<dbReference type="EMBL" id="BJMV01000003">
    <property type="protein sequence ID" value="GEB85147.1"/>
    <property type="molecule type" value="Genomic_DNA"/>
</dbReference>
<feature type="transmembrane region" description="Helical" evidence="7">
    <location>
        <begin position="418"/>
        <end position="436"/>
    </location>
</feature>
<comment type="caution">
    <text evidence="8">The sequence shown here is derived from an EMBL/GenBank/DDBJ whole genome shotgun (WGS) entry which is preliminary data.</text>
</comment>
<gene>
    <name evidence="8" type="ORF">APE01nite_09440</name>
</gene>
<keyword evidence="5 7" id="KW-1133">Transmembrane helix</keyword>
<dbReference type="InterPro" id="IPR052031">
    <property type="entry name" value="Membrane_Transporter-Flippase"/>
</dbReference>
<evidence type="ECO:0000256" key="3">
    <source>
        <dbReference type="ARBA" id="ARBA00022475"/>
    </source>
</evidence>
<proteinExistence type="predicted"/>
<feature type="transmembrane region" description="Helical" evidence="7">
    <location>
        <begin position="387"/>
        <end position="406"/>
    </location>
</feature>
<reference evidence="8 9" key="1">
    <citation type="submission" date="2019-06" db="EMBL/GenBank/DDBJ databases">
        <title>Whole genome shotgun sequence of Acetobacter peroxydans NBRC 13755.</title>
        <authorList>
            <person name="Hosoyama A."/>
            <person name="Uohara A."/>
            <person name="Ohji S."/>
            <person name="Ichikawa N."/>
        </authorList>
    </citation>
    <scope>NUCLEOTIDE SEQUENCE [LARGE SCALE GENOMIC DNA]</scope>
    <source>
        <strain evidence="8 9">NBRC 13755</strain>
    </source>
</reference>
<dbReference type="Pfam" id="PF01554">
    <property type="entry name" value="MatE"/>
    <property type="match status" value="2"/>
</dbReference>
<evidence type="ECO:0000256" key="2">
    <source>
        <dbReference type="ARBA" id="ARBA00022448"/>
    </source>
</evidence>
<evidence type="ECO:0000256" key="4">
    <source>
        <dbReference type="ARBA" id="ARBA00022692"/>
    </source>
</evidence>
<keyword evidence="9" id="KW-1185">Reference proteome</keyword>
<organism evidence="8 9">
    <name type="scientific">Acetobacter peroxydans</name>
    <dbReference type="NCBI Taxonomy" id="104098"/>
    <lineage>
        <taxon>Bacteria</taxon>
        <taxon>Pseudomonadati</taxon>
        <taxon>Pseudomonadota</taxon>
        <taxon>Alphaproteobacteria</taxon>
        <taxon>Acetobacterales</taxon>
        <taxon>Acetobacteraceae</taxon>
        <taxon>Acetobacter</taxon>
    </lineage>
</organism>
<feature type="transmembrane region" description="Helical" evidence="7">
    <location>
        <begin position="282"/>
        <end position="302"/>
    </location>
</feature>
<feature type="transmembrane region" description="Helical" evidence="7">
    <location>
        <begin position="323"/>
        <end position="346"/>
    </location>
</feature>
<keyword evidence="3" id="KW-1003">Cell membrane</keyword>
<evidence type="ECO:0000313" key="8">
    <source>
        <dbReference type="EMBL" id="GEB85147.1"/>
    </source>
</evidence>
<feature type="transmembrane region" description="Helical" evidence="7">
    <location>
        <begin position="352"/>
        <end position="375"/>
    </location>
</feature>
<evidence type="ECO:0000256" key="5">
    <source>
        <dbReference type="ARBA" id="ARBA00022989"/>
    </source>
</evidence>
<dbReference type="AlphaFoldDB" id="A0A4Y3TVL0"/>
<feature type="transmembrane region" description="Helical" evidence="7">
    <location>
        <begin position="240"/>
        <end position="262"/>
    </location>
</feature>
<keyword evidence="6 7" id="KW-0472">Membrane</keyword>
<evidence type="ECO:0000256" key="6">
    <source>
        <dbReference type="ARBA" id="ARBA00023136"/>
    </source>
</evidence>
<evidence type="ECO:0000256" key="7">
    <source>
        <dbReference type="SAM" id="Phobius"/>
    </source>
</evidence>
<feature type="transmembrane region" description="Helical" evidence="7">
    <location>
        <begin position="200"/>
        <end position="219"/>
    </location>
</feature>
<evidence type="ECO:0000313" key="9">
    <source>
        <dbReference type="Proteomes" id="UP000317730"/>
    </source>
</evidence>
<feature type="transmembrane region" description="Helical" evidence="7">
    <location>
        <begin position="98"/>
        <end position="121"/>
    </location>
</feature>
<protein>
    <submittedName>
        <fullName evidence="8">MATE family efflux transporter</fullName>
    </submittedName>
</protein>
<feature type="transmembrane region" description="Helical" evidence="7">
    <location>
        <begin position="141"/>
        <end position="162"/>
    </location>
</feature>
<dbReference type="GO" id="GO:0015297">
    <property type="term" value="F:antiporter activity"/>
    <property type="evidence" value="ECO:0007669"/>
    <property type="project" value="InterPro"/>
</dbReference>